<gene>
    <name evidence="1" type="ORF">OS493_024241</name>
</gene>
<sequence length="153" mass="17376">MQGQLGEQCNTDTVESFNWTAQPTNPTLAIKGKAVSLTWDYSLTADEQSKNQYVIIWNRLNESSSGYDQIGSKTFFVVRDNPQTLFDDDPPHIVINKNDPATLHINDVRREDEGKYKIEFFLEFGVDAKIIADHEVNLTVLGYRGLKKVVPLK</sequence>
<dbReference type="Proteomes" id="UP001163046">
    <property type="component" value="Unassembled WGS sequence"/>
</dbReference>
<dbReference type="OrthoDB" id="5987081at2759"/>
<dbReference type="Gene3D" id="2.60.40.10">
    <property type="entry name" value="Immunoglobulins"/>
    <property type="match status" value="1"/>
</dbReference>
<comment type="caution">
    <text evidence="1">The sequence shown here is derived from an EMBL/GenBank/DDBJ whole genome shotgun (WGS) entry which is preliminary data.</text>
</comment>
<evidence type="ECO:0000313" key="1">
    <source>
        <dbReference type="EMBL" id="KAJ7371567.1"/>
    </source>
</evidence>
<accession>A0A9W9YY00</accession>
<reference evidence="1" key="1">
    <citation type="submission" date="2023-01" db="EMBL/GenBank/DDBJ databases">
        <title>Genome assembly of the deep-sea coral Lophelia pertusa.</title>
        <authorList>
            <person name="Herrera S."/>
            <person name="Cordes E."/>
        </authorList>
    </citation>
    <scope>NUCLEOTIDE SEQUENCE</scope>
    <source>
        <strain evidence="1">USNM1676648</strain>
        <tissue evidence="1">Polyp</tissue>
    </source>
</reference>
<protein>
    <submittedName>
        <fullName evidence="1">Uncharacterized protein</fullName>
    </submittedName>
</protein>
<dbReference type="InterPro" id="IPR013783">
    <property type="entry name" value="Ig-like_fold"/>
</dbReference>
<dbReference type="SUPFAM" id="SSF48726">
    <property type="entry name" value="Immunoglobulin"/>
    <property type="match status" value="1"/>
</dbReference>
<proteinExistence type="predicted"/>
<evidence type="ECO:0000313" key="2">
    <source>
        <dbReference type="Proteomes" id="UP001163046"/>
    </source>
</evidence>
<name>A0A9W9YY00_9CNID</name>
<organism evidence="1 2">
    <name type="scientific">Desmophyllum pertusum</name>
    <dbReference type="NCBI Taxonomy" id="174260"/>
    <lineage>
        <taxon>Eukaryota</taxon>
        <taxon>Metazoa</taxon>
        <taxon>Cnidaria</taxon>
        <taxon>Anthozoa</taxon>
        <taxon>Hexacorallia</taxon>
        <taxon>Scleractinia</taxon>
        <taxon>Caryophylliina</taxon>
        <taxon>Caryophylliidae</taxon>
        <taxon>Desmophyllum</taxon>
    </lineage>
</organism>
<dbReference type="AlphaFoldDB" id="A0A9W9YY00"/>
<dbReference type="EMBL" id="MU826844">
    <property type="protein sequence ID" value="KAJ7371567.1"/>
    <property type="molecule type" value="Genomic_DNA"/>
</dbReference>
<keyword evidence="2" id="KW-1185">Reference proteome</keyword>
<dbReference type="InterPro" id="IPR036179">
    <property type="entry name" value="Ig-like_dom_sf"/>
</dbReference>